<organism evidence="1 2">
    <name type="scientific">Tropilaelaps mercedesae</name>
    <dbReference type="NCBI Taxonomy" id="418985"/>
    <lineage>
        <taxon>Eukaryota</taxon>
        <taxon>Metazoa</taxon>
        <taxon>Ecdysozoa</taxon>
        <taxon>Arthropoda</taxon>
        <taxon>Chelicerata</taxon>
        <taxon>Arachnida</taxon>
        <taxon>Acari</taxon>
        <taxon>Parasitiformes</taxon>
        <taxon>Mesostigmata</taxon>
        <taxon>Gamasina</taxon>
        <taxon>Dermanyssoidea</taxon>
        <taxon>Laelapidae</taxon>
        <taxon>Tropilaelaps</taxon>
    </lineage>
</organism>
<keyword evidence="1" id="KW-0808">Transferase</keyword>
<reference evidence="1 2" key="1">
    <citation type="journal article" date="2017" name="Gigascience">
        <title>Draft genome of the honey bee ectoparasitic mite, Tropilaelaps mercedesae, is shaped by the parasitic life history.</title>
        <authorList>
            <person name="Dong X."/>
            <person name="Armstrong S.D."/>
            <person name="Xia D."/>
            <person name="Makepeace B.L."/>
            <person name="Darby A.C."/>
            <person name="Kadowaki T."/>
        </authorList>
    </citation>
    <scope>NUCLEOTIDE SEQUENCE [LARGE SCALE GENOMIC DNA]</scope>
    <source>
        <strain evidence="1">Wuxi-XJTLU</strain>
    </source>
</reference>
<evidence type="ECO:0000313" key="1">
    <source>
        <dbReference type="EMBL" id="OQR74503.1"/>
    </source>
</evidence>
<dbReference type="GO" id="GO:0016301">
    <property type="term" value="F:kinase activity"/>
    <property type="evidence" value="ECO:0007669"/>
    <property type="project" value="UniProtKB-KW"/>
</dbReference>
<comment type="caution">
    <text evidence="1">The sequence shown here is derived from an EMBL/GenBank/DDBJ whole genome shotgun (WGS) entry which is preliminary data.</text>
</comment>
<accession>A0A1V9XM65</accession>
<keyword evidence="1" id="KW-0418">Kinase</keyword>
<gene>
    <name evidence="1" type="ORF">BIW11_03412</name>
</gene>
<dbReference type="Proteomes" id="UP000192247">
    <property type="component" value="Unassembled WGS sequence"/>
</dbReference>
<dbReference type="Gene3D" id="3.40.50.300">
    <property type="entry name" value="P-loop containing nucleotide triphosphate hydrolases"/>
    <property type="match status" value="1"/>
</dbReference>
<evidence type="ECO:0000313" key="2">
    <source>
        <dbReference type="Proteomes" id="UP000192247"/>
    </source>
</evidence>
<sequence length="66" mass="6948">MKMGSSNDAEIPSFSDGQTFIAFRQRASQNKKPFLIGVAGGTASGKGETLEFSIVYMCVKVSALAA</sequence>
<proteinExistence type="predicted"/>
<dbReference type="EMBL" id="MNPL01007883">
    <property type="protein sequence ID" value="OQR74503.1"/>
    <property type="molecule type" value="Genomic_DNA"/>
</dbReference>
<name>A0A1V9XM65_9ACAR</name>
<dbReference type="OrthoDB" id="10257085at2759"/>
<dbReference type="InParanoid" id="A0A1V9XM65"/>
<keyword evidence="2" id="KW-1185">Reference proteome</keyword>
<dbReference type="AlphaFoldDB" id="A0A1V9XM65"/>
<protein>
    <submittedName>
        <fullName evidence="1">Uridine-cytidine kinase 2-B-like</fullName>
    </submittedName>
</protein>
<dbReference type="InterPro" id="IPR027417">
    <property type="entry name" value="P-loop_NTPase"/>
</dbReference>